<dbReference type="Gene3D" id="2.40.10.120">
    <property type="match status" value="1"/>
</dbReference>
<sequence length="497" mass="55052">MLFSLILFLPFLPAQNQQIKGAETFNEDFQRVQGVLRSVPKRILPSVVQLNISALKESPANPNFLFDFFNNKDKQGVPKGFPESIPRKYRSSVMGSGVIFRQEDGVFYLVTNNHVVEDANEIEVLSHNGRKFPGKLVGRDERVDLAVLSFETNEEEAKALKIAKFGDSSTLEVGDWTMAIGSPNGFQSSVTMGIISYIGRHSDPGQNINDFIQTDAAINHGNSGGPLVNMHGEVIGINTWIASQSGSNAGLGFAIPINNTKYIIESFLNEGKVHYGWLGIVMQEYSAILNHISPNVERAVLSDYGVYGKNGVFITGIYEESPAAKADLRPGDFVTAVDGKNISSIQELTFSIGIVPPGRKARLTVLRGEKTQDINVTLGERKEKELLDAESHRTWPGLEVLPLSAEMINAIKQLNSNLKTIDSENHKEGLWILRIIPRSTGDIIGLRQHDVITEMNDTPVRTLKDFYRILNEVGPDGDLVYTFRHKDKTSKTSKIKQ</sequence>
<evidence type="ECO:0000256" key="2">
    <source>
        <dbReference type="ARBA" id="ARBA00022670"/>
    </source>
</evidence>
<dbReference type="SUPFAM" id="SSF50494">
    <property type="entry name" value="Trypsin-like serine proteases"/>
    <property type="match status" value="1"/>
</dbReference>
<dbReference type="PANTHER" id="PTHR22939">
    <property type="entry name" value="SERINE PROTEASE FAMILY S1C HTRA-RELATED"/>
    <property type="match status" value="1"/>
</dbReference>
<proteinExistence type="inferred from homology"/>
<dbReference type="Proteomes" id="UP001228690">
    <property type="component" value="Chromosome"/>
</dbReference>
<evidence type="ECO:0000256" key="1">
    <source>
        <dbReference type="ARBA" id="ARBA00010541"/>
    </source>
</evidence>
<evidence type="ECO:0000259" key="4">
    <source>
        <dbReference type="SMART" id="SM00228"/>
    </source>
</evidence>
<dbReference type="InterPro" id="IPR009003">
    <property type="entry name" value="Peptidase_S1_PA"/>
</dbReference>
<feature type="domain" description="PDZ" evidence="4">
    <location>
        <begin position="401"/>
        <end position="487"/>
    </location>
</feature>
<accession>A0ABY8MH42</accession>
<protein>
    <submittedName>
        <fullName evidence="5">Trypsin-like peptidase domain-containing protein</fullName>
    </submittedName>
</protein>
<dbReference type="Pfam" id="PF13180">
    <property type="entry name" value="PDZ_2"/>
    <property type="match status" value="1"/>
</dbReference>
<organism evidence="5 6">
    <name type="scientific">Candidatus Haliotispira prima</name>
    <dbReference type="NCBI Taxonomy" id="3034016"/>
    <lineage>
        <taxon>Bacteria</taxon>
        <taxon>Pseudomonadati</taxon>
        <taxon>Spirochaetota</taxon>
        <taxon>Spirochaetia</taxon>
        <taxon>Spirochaetales</taxon>
        <taxon>Spirochaetaceae</taxon>
        <taxon>Candidatus Haliotispira</taxon>
    </lineage>
</organism>
<gene>
    <name evidence="5" type="ORF">P0082_08325</name>
</gene>
<evidence type="ECO:0000313" key="5">
    <source>
        <dbReference type="EMBL" id="WGK68483.1"/>
    </source>
</evidence>
<dbReference type="SUPFAM" id="SSF50156">
    <property type="entry name" value="PDZ domain-like"/>
    <property type="match status" value="2"/>
</dbReference>
<dbReference type="SMART" id="SM00228">
    <property type="entry name" value="PDZ"/>
    <property type="match status" value="2"/>
</dbReference>
<dbReference type="Pfam" id="PF13365">
    <property type="entry name" value="Trypsin_2"/>
    <property type="match status" value="1"/>
</dbReference>
<dbReference type="PANTHER" id="PTHR22939:SF129">
    <property type="entry name" value="SERINE PROTEASE HTRA2, MITOCHONDRIAL"/>
    <property type="match status" value="1"/>
</dbReference>
<dbReference type="PRINTS" id="PR00834">
    <property type="entry name" value="PROTEASES2C"/>
</dbReference>
<keyword evidence="2" id="KW-0645">Protease</keyword>
<dbReference type="EMBL" id="CP123443">
    <property type="protein sequence ID" value="WGK68483.1"/>
    <property type="molecule type" value="Genomic_DNA"/>
</dbReference>
<keyword evidence="6" id="KW-1185">Reference proteome</keyword>
<dbReference type="RefSeq" id="WP_326926667.1">
    <property type="nucleotide sequence ID" value="NZ_CP123443.1"/>
</dbReference>
<evidence type="ECO:0000256" key="3">
    <source>
        <dbReference type="ARBA" id="ARBA00022801"/>
    </source>
</evidence>
<dbReference type="InterPro" id="IPR001478">
    <property type="entry name" value="PDZ"/>
</dbReference>
<dbReference type="InterPro" id="IPR036034">
    <property type="entry name" value="PDZ_sf"/>
</dbReference>
<keyword evidence="3" id="KW-0378">Hydrolase</keyword>
<feature type="domain" description="PDZ" evidence="4">
    <location>
        <begin position="276"/>
        <end position="369"/>
    </location>
</feature>
<reference evidence="5 6" key="1">
    <citation type="submission" date="2023-04" db="EMBL/GenBank/DDBJ databases">
        <title>Spirochaete genome identified in red abalone sample constitutes a novel genus.</title>
        <authorList>
            <person name="Sharma S.P."/>
            <person name="Purcell C.M."/>
            <person name="Hyde J.R."/>
            <person name="Severin A.J."/>
        </authorList>
    </citation>
    <scope>NUCLEOTIDE SEQUENCE [LARGE SCALE GENOMIC DNA]</scope>
    <source>
        <strain evidence="5 6">SP-2023</strain>
    </source>
</reference>
<evidence type="ECO:0000313" key="6">
    <source>
        <dbReference type="Proteomes" id="UP001228690"/>
    </source>
</evidence>
<name>A0ABY8MH42_9SPIO</name>
<comment type="similarity">
    <text evidence="1">Belongs to the peptidase S1C family.</text>
</comment>
<dbReference type="Gene3D" id="2.30.42.10">
    <property type="match status" value="2"/>
</dbReference>
<dbReference type="InterPro" id="IPR001940">
    <property type="entry name" value="Peptidase_S1C"/>
</dbReference>